<evidence type="ECO:0000313" key="1">
    <source>
        <dbReference type="EMBL" id="RKO92177.1"/>
    </source>
</evidence>
<organism evidence="1 2">
    <name type="scientific">Blyttiomyces helicus</name>
    <dbReference type="NCBI Taxonomy" id="388810"/>
    <lineage>
        <taxon>Eukaryota</taxon>
        <taxon>Fungi</taxon>
        <taxon>Fungi incertae sedis</taxon>
        <taxon>Chytridiomycota</taxon>
        <taxon>Chytridiomycota incertae sedis</taxon>
        <taxon>Chytridiomycetes</taxon>
        <taxon>Chytridiomycetes incertae sedis</taxon>
        <taxon>Blyttiomyces</taxon>
    </lineage>
</organism>
<dbReference type="AlphaFoldDB" id="A0A4V1IS35"/>
<reference evidence="2" key="1">
    <citation type="journal article" date="2018" name="Nat. Microbiol.">
        <title>Leveraging single-cell genomics to expand the fungal tree of life.</title>
        <authorList>
            <person name="Ahrendt S.R."/>
            <person name="Quandt C.A."/>
            <person name="Ciobanu D."/>
            <person name="Clum A."/>
            <person name="Salamov A."/>
            <person name="Andreopoulos B."/>
            <person name="Cheng J.F."/>
            <person name="Woyke T."/>
            <person name="Pelin A."/>
            <person name="Henrissat B."/>
            <person name="Reynolds N.K."/>
            <person name="Benny G.L."/>
            <person name="Smith M.E."/>
            <person name="James T.Y."/>
            <person name="Grigoriev I.V."/>
        </authorList>
    </citation>
    <scope>NUCLEOTIDE SEQUENCE [LARGE SCALE GENOMIC DNA]</scope>
</reference>
<protein>
    <submittedName>
        <fullName evidence="1">Uncharacterized protein</fullName>
    </submittedName>
</protein>
<evidence type="ECO:0000313" key="2">
    <source>
        <dbReference type="Proteomes" id="UP000269721"/>
    </source>
</evidence>
<keyword evidence="2" id="KW-1185">Reference proteome</keyword>
<proteinExistence type="predicted"/>
<gene>
    <name evidence="1" type="ORF">BDK51DRAFT_28557</name>
</gene>
<accession>A0A4V1IS35</accession>
<dbReference type="EMBL" id="KZ994745">
    <property type="protein sequence ID" value="RKO92177.1"/>
    <property type="molecule type" value="Genomic_DNA"/>
</dbReference>
<dbReference type="Proteomes" id="UP000269721">
    <property type="component" value="Unassembled WGS sequence"/>
</dbReference>
<sequence>MHQALFGLHAACHGIQSRSPLPHSEGHCTAPIDSAQHKILCHLFFVIASTSSAALHLITVLHSLHLGSKIPPAKVTANLHDEEITHLVWLPLREDLLPLPANPGQTPSSFTPEEPHLAMLYWWNFNPLPHDQKPSHPASRPAHTPTAYLLAHPINCHQHRWLVRWMLGALIGKPIACAHYPPSSHPLPHQWTTPLSYLTKKSRHLDCLRVKDAPTQIFLQPQRDGENACSVAIDYLIGEDPADPIDVVMATWPFVCSLLEAM</sequence>
<name>A0A4V1IS35_9FUNG</name>